<feature type="transmembrane region" description="Helical" evidence="8">
    <location>
        <begin position="128"/>
        <end position="145"/>
    </location>
</feature>
<gene>
    <name evidence="9" type="ORF">WN50_08140</name>
</gene>
<evidence type="ECO:0000256" key="2">
    <source>
        <dbReference type="ARBA" id="ARBA00022475"/>
    </source>
</evidence>
<dbReference type="GO" id="GO:0005886">
    <property type="term" value="C:plasma membrane"/>
    <property type="evidence" value="ECO:0007669"/>
    <property type="project" value="UniProtKB-SubCell"/>
</dbReference>
<evidence type="ECO:0000256" key="7">
    <source>
        <dbReference type="ARBA" id="ARBA00023136"/>
    </source>
</evidence>
<evidence type="ECO:0000256" key="3">
    <source>
        <dbReference type="ARBA" id="ARBA00022670"/>
    </source>
</evidence>
<organism evidence="9 10">
    <name type="scientific">Limnoraphis robusta CS-951</name>
    <dbReference type="NCBI Taxonomy" id="1637645"/>
    <lineage>
        <taxon>Bacteria</taxon>
        <taxon>Bacillati</taxon>
        <taxon>Cyanobacteriota</taxon>
        <taxon>Cyanophyceae</taxon>
        <taxon>Oscillatoriophycideae</taxon>
        <taxon>Oscillatoriales</taxon>
        <taxon>Sirenicapillariaceae</taxon>
        <taxon>Limnoraphis</taxon>
    </lineage>
</organism>
<dbReference type="PATRIC" id="fig|1637645.4.peg.5055"/>
<accession>A0A0F5YK63</accession>
<dbReference type="AlphaFoldDB" id="A0A0F5YK63"/>
<evidence type="ECO:0000256" key="4">
    <source>
        <dbReference type="ARBA" id="ARBA00022692"/>
    </source>
</evidence>
<comment type="subcellular location">
    <subcellularLocation>
        <location evidence="1">Cell membrane</location>
        <topology evidence="1">Multi-pass membrane protein</topology>
    </subcellularLocation>
</comment>
<evidence type="ECO:0000256" key="6">
    <source>
        <dbReference type="ARBA" id="ARBA00022989"/>
    </source>
</evidence>
<evidence type="ECO:0000313" key="9">
    <source>
        <dbReference type="EMBL" id="KKD38565.1"/>
    </source>
</evidence>
<feature type="transmembrane region" description="Helical" evidence="8">
    <location>
        <begin position="48"/>
        <end position="66"/>
    </location>
</feature>
<protein>
    <submittedName>
        <fullName evidence="9">Eight transmembrane protein EpsH, exosortase</fullName>
    </submittedName>
</protein>
<dbReference type="NCBIfam" id="TIGR04178">
    <property type="entry name" value="exo_archaeo"/>
    <property type="match status" value="1"/>
</dbReference>
<sequence length="294" mass="32806">MQIQRKIPIAIERYVLNAALVVLLGLLYAPLLVYWYDGWLEKSISIEHEYFSHGLIGLPFAAYIAWTQRSQWSQLPNTSHPAGAVLVIISGLFYASGLSDLVNLSFPMMLGGLCLWLKGIAGLRLQKWPLIFVALATPTHLPYLIEPLAFPLQKFIAAVAGFILVQFNLNVTVEQVYLFVNGQIVEVAPHCAGLKMLFTSLYVGLMLLYWTGTISDRTKSILFLVSAATISVVANIIRNTLLTLFHGTGQNGLFHWLHDSWGGDLYSALMLGLLVVLINWVQNYFPNEPEPETD</sequence>
<dbReference type="RefSeq" id="WP_046278036.1">
    <property type="nucleotide sequence ID" value="NZ_LATL02000253.1"/>
</dbReference>
<keyword evidence="6 8" id="KW-1133">Transmembrane helix</keyword>
<dbReference type="InterPro" id="IPR026392">
    <property type="entry name" value="Exo/Archaeosortase_dom"/>
</dbReference>
<dbReference type="InterPro" id="IPR013426">
    <property type="entry name" value="EpsH-like"/>
</dbReference>
<keyword evidence="7 8" id="KW-0472">Membrane</keyword>
<dbReference type="Pfam" id="PF09721">
    <property type="entry name" value="Exosortase_EpsH"/>
    <property type="match status" value="1"/>
</dbReference>
<keyword evidence="3" id="KW-0645">Protease</keyword>
<dbReference type="EMBL" id="LATL02000253">
    <property type="protein sequence ID" value="KKD38565.1"/>
    <property type="molecule type" value="Genomic_DNA"/>
</dbReference>
<dbReference type="GO" id="GO:0006508">
    <property type="term" value="P:proteolysis"/>
    <property type="evidence" value="ECO:0007669"/>
    <property type="project" value="UniProtKB-KW"/>
</dbReference>
<keyword evidence="4 8" id="KW-0812">Transmembrane</keyword>
<dbReference type="InterPro" id="IPR019127">
    <property type="entry name" value="Exosortase"/>
</dbReference>
<comment type="caution">
    <text evidence="9">The sequence shown here is derived from an EMBL/GenBank/DDBJ whole genome shotgun (WGS) entry which is preliminary data.</text>
</comment>
<reference evidence="9 10" key="1">
    <citation type="submission" date="2015-06" db="EMBL/GenBank/DDBJ databases">
        <title>Draft genome assembly of filamentous brackish cyanobacterium Limnoraphis robusta strain CS-951.</title>
        <authorList>
            <person name="Willis A."/>
            <person name="Parks M."/>
            <person name="Burford M.A."/>
        </authorList>
    </citation>
    <scope>NUCLEOTIDE SEQUENCE [LARGE SCALE GENOMIC DNA]</scope>
    <source>
        <strain evidence="9 10">CS-951</strain>
    </source>
</reference>
<dbReference type="NCBIfam" id="TIGR02602">
    <property type="entry name" value="8TM_EpsH"/>
    <property type="match status" value="1"/>
</dbReference>
<feature type="transmembrane region" description="Helical" evidence="8">
    <location>
        <begin position="265"/>
        <end position="281"/>
    </location>
</feature>
<dbReference type="OrthoDB" id="505165at2"/>
<keyword evidence="5" id="KW-0378">Hydrolase</keyword>
<dbReference type="InterPro" id="IPR026492">
    <property type="entry name" value="Cyanoexo_CrtB"/>
</dbReference>
<feature type="transmembrane region" description="Helical" evidence="8">
    <location>
        <begin position="14"/>
        <end position="36"/>
    </location>
</feature>
<evidence type="ECO:0000256" key="8">
    <source>
        <dbReference type="SAM" id="Phobius"/>
    </source>
</evidence>
<evidence type="ECO:0000256" key="5">
    <source>
        <dbReference type="ARBA" id="ARBA00022801"/>
    </source>
</evidence>
<name>A0A0F5YK63_9CYAN</name>
<proteinExistence type="predicted"/>
<dbReference type="GO" id="GO:0008233">
    <property type="term" value="F:peptidase activity"/>
    <property type="evidence" value="ECO:0007669"/>
    <property type="project" value="UniProtKB-KW"/>
</dbReference>
<dbReference type="NCBIfam" id="TIGR04156">
    <property type="entry name" value="cyanoexo_CrtB"/>
    <property type="match status" value="1"/>
</dbReference>
<feature type="transmembrane region" description="Helical" evidence="8">
    <location>
        <begin position="187"/>
        <end position="209"/>
    </location>
</feature>
<evidence type="ECO:0000313" key="10">
    <source>
        <dbReference type="Proteomes" id="UP000033607"/>
    </source>
</evidence>
<keyword evidence="2" id="KW-1003">Cell membrane</keyword>
<feature type="transmembrane region" description="Helical" evidence="8">
    <location>
        <begin position="78"/>
        <end position="95"/>
    </location>
</feature>
<feature type="transmembrane region" description="Helical" evidence="8">
    <location>
        <begin position="221"/>
        <end position="245"/>
    </location>
</feature>
<dbReference type="Proteomes" id="UP000033607">
    <property type="component" value="Unassembled WGS sequence"/>
</dbReference>
<evidence type="ECO:0000256" key="1">
    <source>
        <dbReference type="ARBA" id="ARBA00004651"/>
    </source>
</evidence>